<protein>
    <submittedName>
        <fullName evidence="1">Uncharacterized protein</fullName>
    </submittedName>
</protein>
<dbReference type="AlphaFoldDB" id="A0AAD4W6R8"/>
<dbReference type="Proteomes" id="UP001054821">
    <property type="component" value="Chromosome 3"/>
</dbReference>
<keyword evidence="2" id="KW-1185">Reference proteome</keyword>
<reference evidence="1 2" key="1">
    <citation type="journal article" date="2022" name="G3 (Bethesda)">
        <title>Whole-genome sequence and methylome profiling of the almond [Prunus dulcis (Mill.) D.A. Webb] cultivar 'Nonpareil'.</title>
        <authorList>
            <person name="D'Amico-Willman K.M."/>
            <person name="Ouma W.Z."/>
            <person name="Meulia T."/>
            <person name="Sideli G.M."/>
            <person name="Gradziel T.M."/>
            <person name="Fresnedo-Ramirez J."/>
        </authorList>
    </citation>
    <scope>NUCLEOTIDE SEQUENCE [LARGE SCALE GENOMIC DNA]</scope>
    <source>
        <strain evidence="1">Clone GOH B32 T37-40</strain>
    </source>
</reference>
<evidence type="ECO:0000313" key="1">
    <source>
        <dbReference type="EMBL" id="KAI5337859.1"/>
    </source>
</evidence>
<name>A0AAD4W6R8_PRUDU</name>
<proteinExistence type="predicted"/>
<sequence>MLASHSELEAFSMKLASRSFSILASMIATRSKVKLPFFYATGLLAGLTWSRWHMMLELMREPISVLVGQDQGVLTQCLTQASNLLQGSFSSGFPRFDPSSLIAIRR</sequence>
<comment type="caution">
    <text evidence="1">The sequence shown here is derived from an EMBL/GenBank/DDBJ whole genome shotgun (WGS) entry which is preliminary data.</text>
</comment>
<dbReference type="EMBL" id="JAJFAZ020000003">
    <property type="protein sequence ID" value="KAI5337859.1"/>
    <property type="molecule type" value="Genomic_DNA"/>
</dbReference>
<accession>A0AAD4W6R8</accession>
<organism evidence="1 2">
    <name type="scientific">Prunus dulcis</name>
    <name type="common">Almond</name>
    <name type="synonym">Amygdalus dulcis</name>
    <dbReference type="NCBI Taxonomy" id="3755"/>
    <lineage>
        <taxon>Eukaryota</taxon>
        <taxon>Viridiplantae</taxon>
        <taxon>Streptophyta</taxon>
        <taxon>Embryophyta</taxon>
        <taxon>Tracheophyta</taxon>
        <taxon>Spermatophyta</taxon>
        <taxon>Magnoliopsida</taxon>
        <taxon>eudicotyledons</taxon>
        <taxon>Gunneridae</taxon>
        <taxon>Pentapetalae</taxon>
        <taxon>rosids</taxon>
        <taxon>fabids</taxon>
        <taxon>Rosales</taxon>
        <taxon>Rosaceae</taxon>
        <taxon>Amygdaloideae</taxon>
        <taxon>Amygdaleae</taxon>
        <taxon>Prunus</taxon>
    </lineage>
</organism>
<gene>
    <name evidence="1" type="ORF">L3X38_017130</name>
</gene>
<evidence type="ECO:0000313" key="2">
    <source>
        <dbReference type="Proteomes" id="UP001054821"/>
    </source>
</evidence>